<dbReference type="SMART" id="SM00028">
    <property type="entry name" value="TPR"/>
    <property type="match status" value="2"/>
</dbReference>
<keyword evidence="1" id="KW-0802">TPR repeat</keyword>
<dbReference type="RefSeq" id="WP_059747278.1">
    <property type="nucleotide sequence ID" value="NZ_LRDC01000051.1"/>
</dbReference>
<dbReference type="EMBL" id="LRDC01000051">
    <property type="protein sequence ID" value="KVX00336.1"/>
    <property type="molecule type" value="Genomic_DNA"/>
</dbReference>
<dbReference type="Proteomes" id="UP000055702">
    <property type="component" value="Unassembled WGS sequence"/>
</dbReference>
<comment type="caution">
    <text evidence="2">The sequence shown here is derived from an EMBL/GenBank/DDBJ whole genome shotgun (WGS) entry which is preliminary data.</text>
</comment>
<evidence type="ECO:0000256" key="1">
    <source>
        <dbReference type="PROSITE-ProRule" id="PRU00339"/>
    </source>
</evidence>
<dbReference type="PROSITE" id="PS50005">
    <property type="entry name" value="TPR"/>
    <property type="match status" value="1"/>
</dbReference>
<dbReference type="InterPro" id="IPR019734">
    <property type="entry name" value="TPR_rpt"/>
</dbReference>
<reference evidence="2 3" key="1">
    <citation type="submission" date="2016-01" db="EMBL/GenBank/DDBJ databases">
        <title>Draft genome of the antarctic isolate Shewanella frigidimarina Ag06-30.</title>
        <authorList>
            <person name="Parmeciano Di Noto G."/>
            <person name="Vazquez S."/>
            <person name="Mac Cormack W."/>
            <person name="Iriarte A."/>
            <person name="Quiroga C."/>
        </authorList>
    </citation>
    <scope>NUCLEOTIDE SEQUENCE [LARGE SCALE GENOMIC DNA]</scope>
    <source>
        <strain evidence="2 3">Ag06-30</strain>
    </source>
</reference>
<dbReference type="Pfam" id="PF13432">
    <property type="entry name" value="TPR_16"/>
    <property type="match status" value="1"/>
</dbReference>
<feature type="repeat" description="TPR" evidence="1">
    <location>
        <begin position="108"/>
        <end position="141"/>
    </location>
</feature>
<dbReference type="Gene3D" id="1.25.40.10">
    <property type="entry name" value="Tetratricopeptide repeat domain"/>
    <property type="match status" value="1"/>
</dbReference>
<proteinExistence type="predicted"/>
<sequence>MQVISGRLTPMIKHLKFYLNIQFHINLVVVTSVLFLMVGNSIAAPYTPKDTSEVIATWKVFNATDKQMSLDDISNFIEQGQYPGEADYRYGRAKAWLQAKMANASPNAQTYYLYARVLQHQHQFDRAIKALERSIELKPTAINSWLLKANIHLVQGDIVGARQACLTLIGKADILLISTCALEVASQNGKLVESYQELARLYQLYQPNNEPEKRWIVQILADMAFKQGMAEEALSYLNQLDMDNAPVSLLALWSDIELALNQHQQVYDTLSSTVSRNAVQDDALLLRLAIAEKSLGNTVKWQWSFAQRVKLREQRQDSLHAFDLAKYYLNVDIQPKKALYWANINWQVARQDNDRILLEQAKALLRKTKNDKKSVQVSRNLSVDHVVS</sequence>
<name>A0A106BXC0_SHEFR</name>
<evidence type="ECO:0000313" key="3">
    <source>
        <dbReference type="Proteomes" id="UP000055702"/>
    </source>
</evidence>
<evidence type="ECO:0000313" key="2">
    <source>
        <dbReference type="EMBL" id="KVX00336.1"/>
    </source>
</evidence>
<protein>
    <submittedName>
        <fullName evidence="2">Uncharacterized protein</fullName>
    </submittedName>
</protein>
<gene>
    <name evidence="2" type="ORF">AWJ07_08175</name>
</gene>
<dbReference type="InterPro" id="IPR011990">
    <property type="entry name" value="TPR-like_helical_dom_sf"/>
</dbReference>
<accession>A0A106BXC0</accession>
<dbReference type="SUPFAM" id="SSF48452">
    <property type="entry name" value="TPR-like"/>
    <property type="match status" value="1"/>
</dbReference>
<dbReference type="AlphaFoldDB" id="A0A106BXC0"/>
<organism evidence="2">
    <name type="scientific">Shewanella frigidimarina</name>
    <dbReference type="NCBI Taxonomy" id="56812"/>
    <lineage>
        <taxon>Bacteria</taxon>
        <taxon>Pseudomonadati</taxon>
        <taxon>Pseudomonadota</taxon>
        <taxon>Gammaproteobacteria</taxon>
        <taxon>Alteromonadales</taxon>
        <taxon>Shewanellaceae</taxon>
        <taxon>Shewanella</taxon>
    </lineage>
</organism>